<evidence type="ECO:0000259" key="1">
    <source>
        <dbReference type="Pfam" id="PF25056"/>
    </source>
</evidence>
<dbReference type="EMBL" id="VSDQ01000241">
    <property type="protein sequence ID" value="TYA89190.1"/>
    <property type="molecule type" value="Genomic_DNA"/>
</dbReference>
<comment type="caution">
    <text evidence="2">The sequence shown here is derived from an EMBL/GenBank/DDBJ whole genome shotgun (WGS) entry which is preliminary data.</text>
</comment>
<dbReference type="OrthoDB" id="957652at2"/>
<feature type="domain" description="DUF7793" evidence="1">
    <location>
        <begin position="12"/>
        <end position="124"/>
    </location>
</feature>
<dbReference type="Pfam" id="PF25056">
    <property type="entry name" value="DUF7793"/>
    <property type="match status" value="1"/>
</dbReference>
<evidence type="ECO:0000313" key="3">
    <source>
        <dbReference type="Proteomes" id="UP000323930"/>
    </source>
</evidence>
<proteinExistence type="predicted"/>
<accession>A0A5D0J2E2</accession>
<dbReference type="Gene3D" id="3.40.970.30">
    <property type="entry name" value="yp_829618.1 like domains"/>
    <property type="match status" value="1"/>
</dbReference>
<name>A0A5D0J2E2_9FLAO</name>
<gene>
    <name evidence="2" type="ORF">FUA24_03370</name>
</gene>
<dbReference type="RefSeq" id="WP_148540056.1">
    <property type="nucleotide sequence ID" value="NZ_VSDQ01000241.1"/>
</dbReference>
<dbReference type="Proteomes" id="UP000323930">
    <property type="component" value="Unassembled WGS sequence"/>
</dbReference>
<protein>
    <recommendedName>
        <fullName evidence="1">DUF7793 domain-containing protein</fullName>
    </recommendedName>
</protein>
<keyword evidence="3" id="KW-1185">Reference proteome</keyword>
<dbReference type="AlphaFoldDB" id="A0A5D0J2E2"/>
<organism evidence="2 3">
    <name type="scientific">Seonamhaeicola marinus</name>
    <dbReference type="NCBI Taxonomy" id="1912246"/>
    <lineage>
        <taxon>Bacteria</taxon>
        <taxon>Pseudomonadati</taxon>
        <taxon>Bacteroidota</taxon>
        <taxon>Flavobacteriia</taxon>
        <taxon>Flavobacteriales</taxon>
        <taxon>Flavobacteriaceae</taxon>
    </lineage>
</organism>
<dbReference type="InterPro" id="IPR056695">
    <property type="entry name" value="DUF7793"/>
</dbReference>
<sequence>MLTYFRNDYAEYSLDKGILFITYLNGVSIDLNASIQIVKDRLSLHESQFLPVLCDIRGVKEVNKSARAYLAMEGSTLIKAVAFIVEPPVSEVLSEFYIQTSKPPVPTKAFIDIEEALAFLNSFK</sequence>
<evidence type="ECO:0000313" key="2">
    <source>
        <dbReference type="EMBL" id="TYA89190.1"/>
    </source>
</evidence>
<reference evidence="2 3" key="1">
    <citation type="submission" date="2019-08" db="EMBL/GenBank/DDBJ databases">
        <title>Seonamhaeicola sediminis sp. nov., isolated from marine sediment.</title>
        <authorList>
            <person name="Cao W.R."/>
        </authorList>
    </citation>
    <scope>NUCLEOTIDE SEQUENCE [LARGE SCALE GENOMIC DNA]</scope>
    <source>
        <strain evidence="2 3">B011</strain>
    </source>
</reference>